<dbReference type="Proteomes" id="UP000011668">
    <property type="component" value="Unassembled WGS sequence"/>
</dbReference>
<reference evidence="2 3" key="1">
    <citation type="journal article" date="2013" name="Nat. Commun.">
        <title>The evolution and pathogenic mechanisms of the rice sheath blight pathogen.</title>
        <authorList>
            <person name="Zheng A."/>
            <person name="Lin R."/>
            <person name="Xu L."/>
            <person name="Qin P."/>
            <person name="Tang C."/>
            <person name="Ai P."/>
            <person name="Zhang D."/>
            <person name="Liu Y."/>
            <person name="Sun Z."/>
            <person name="Feng H."/>
            <person name="Wang Y."/>
            <person name="Chen Y."/>
            <person name="Liang X."/>
            <person name="Fu R."/>
            <person name="Li Q."/>
            <person name="Zhang J."/>
            <person name="Yu X."/>
            <person name="Xie Z."/>
            <person name="Ding L."/>
            <person name="Guan P."/>
            <person name="Tang J."/>
            <person name="Liang Y."/>
            <person name="Wang S."/>
            <person name="Deng Q."/>
            <person name="Li S."/>
            <person name="Zhu J."/>
            <person name="Wang L."/>
            <person name="Liu H."/>
            <person name="Li P."/>
        </authorList>
    </citation>
    <scope>NUCLEOTIDE SEQUENCE [LARGE SCALE GENOMIC DNA]</scope>
    <source>
        <strain evidence="3">AG-1 IA</strain>
    </source>
</reference>
<evidence type="ECO:0000313" key="3">
    <source>
        <dbReference type="Proteomes" id="UP000011668"/>
    </source>
</evidence>
<keyword evidence="1" id="KW-0812">Transmembrane</keyword>
<keyword evidence="1" id="KW-1133">Transmembrane helix</keyword>
<proteinExistence type="predicted"/>
<gene>
    <name evidence="2" type="ORF">AG1IA_09966</name>
</gene>
<protein>
    <submittedName>
        <fullName evidence="2">Uncharacterized protein</fullName>
    </submittedName>
</protein>
<dbReference type="EMBL" id="AFRT01004595">
    <property type="protein sequence ID" value="ELU36004.1"/>
    <property type="molecule type" value="Genomic_DNA"/>
</dbReference>
<feature type="transmembrane region" description="Helical" evidence="1">
    <location>
        <begin position="152"/>
        <end position="173"/>
    </location>
</feature>
<accession>L8WHZ8</accession>
<name>L8WHZ8_THACA</name>
<dbReference type="AlphaFoldDB" id="L8WHZ8"/>
<organism evidence="2 3">
    <name type="scientific">Thanatephorus cucumeris (strain AG1-IA)</name>
    <name type="common">Rice sheath blight fungus</name>
    <name type="synonym">Rhizoctonia solani</name>
    <dbReference type="NCBI Taxonomy" id="983506"/>
    <lineage>
        <taxon>Eukaryota</taxon>
        <taxon>Fungi</taxon>
        <taxon>Dikarya</taxon>
        <taxon>Basidiomycota</taxon>
        <taxon>Agaricomycotina</taxon>
        <taxon>Agaricomycetes</taxon>
        <taxon>Cantharellales</taxon>
        <taxon>Ceratobasidiaceae</taxon>
        <taxon>Rhizoctonia</taxon>
        <taxon>Rhizoctonia solani AG-1</taxon>
    </lineage>
</organism>
<evidence type="ECO:0000256" key="1">
    <source>
        <dbReference type="SAM" id="Phobius"/>
    </source>
</evidence>
<keyword evidence="1" id="KW-0472">Membrane</keyword>
<evidence type="ECO:0000313" key="2">
    <source>
        <dbReference type="EMBL" id="ELU36004.1"/>
    </source>
</evidence>
<feature type="transmembrane region" description="Helical" evidence="1">
    <location>
        <begin position="128"/>
        <end position="146"/>
    </location>
</feature>
<dbReference type="HOGENOM" id="CLU_1050456_0_0_1"/>
<sequence>MDRRDGRNRGSVDRRGVGGMGIHTDEWGACWCWRNACGLRMMRITTENTVLYECSVVVDREMRRSAKQVDGWRHDGPRLDVDAVCPVNMPCIGRVWPVTNSSSSESSPCVVSESRPASRLRCLRASSAAARFLAFSSLFLLFFLRSPRPPALMLRGRILALSLAALYSVFASVSESNARCRSSSSAVRRAYTSGPDTDRDRVCMSFISLAVHCAVTDEFVNGLNRKPTWLICNTETKEKKNKLHHPTHCGPRCGPPGAASNTFLT</sequence>
<keyword evidence="3" id="KW-1185">Reference proteome</keyword>
<comment type="caution">
    <text evidence="2">The sequence shown here is derived from an EMBL/GenBank/DDBJ whole genome shotgun (WGS) entry which is preliminary data.</text>
</comment>